<keyword evidence="5" id="KW-0804">Transcription</keyword>
<dbReference type="SMART" id="SM00862">
    <property type="entry name" value="Trans_reg_C"/>
    <property type="match status" value="1"/>
</dbReference>
<feature type="modified residue" description="4-aspartylphosphate" evidence="6">
    <location>
        <position position="55"/>
    </location>
</feature>
<dbReference type="GO" id="GO:0005829">
    <property type="term" value="C:cytosol"/>
    <property type="evidence" value="ECO:0007669"/>
    <property type="project" value="TreeGrafter"/>
</dbReference>
<dbReference type="Gene3D" id="1.10.10.10">
    <property type="entry name" value="Winged helix-like DNA-binding domain superfamily/Winged helix DNA-binding domain"/>
    <property type="match status" value="1"/>
</dbReference>
<keyword evidence="4 7" id="KW-0238">DNA-binding</keyword>
<feature type="domain" description="Response regulatory" evidence="8">
    <location>
        <begin position="5"/>
        <end position="120"/>
    </location>
</feature>
<comment type="caution">
    <text evidence="10">The sequence shown here is derived from an EMBL/GenBank/DDBJ whole genome shotgun (WGS) entry which is preliminary data.</text>
</comment>
<dbReference type="CDD" id="cd17534">
    <property type="entry name" value="REC_DC-like"/>
    <property type="match status" value="1"/>
</dbReference>
<keyword evidence="11" id="KW-1185">Reference proteome</keyword>
<dbReference type="Gene3D" id="3.40.50.2300">
    <property type="match status" value="1"/>
</dbReference>
<feature type="domain" description="OmpR/PhoB-type" evidence="9">
    <location>
        <begin position="133"/>
        <end position="227"/>
    </location>
</feature>
<dbReference type="PANTHER" id="PTHR48111">
    <property type="entry name" value="REGULATOR OF RPOS"/>
    <property type="match status" value="1"/>
</dbReference>
<keyword evidence="3" id="KW-0805">Transcription regulation</keyword>
<evidence type="ECO:0000256" key="1">
    <source>
        <dbReference type="ARBA" id="ARBA00022553"/>
    </source>
</evidence>
<keyword evidence="1 6" id="KW-0597">Phosphoprotein</keyword>
<feature type="DNA-binding region" description="OmpR/PhoB-type" evidence="7">
    <location>
        <begin position="133"/>
        <end position="227"/>
    </location>
</feature>
<evidence type="ECO:0000313" key="10">
    <source>
        <dbReference type="EMBL" id="RXK12515.1"/>
    </source>
</evidence>
<dbReference type="InterPro" id="IPR039420">
    <property type="entry name" value="WalR-like"/>
</dbReference>
<protein>
    <submittedName>
        <fullName evidence="10">DNA-binding response regulator</fullName>
    </submittedName>
</protein>
<evidence type="ECO:0000256" key="3">
    <source>
        <dbReference type="ARBA" id="ARBA00023015"/>
    </source>
</evidence>
<dbReference type="InterPro" id="IPR016032">
    <property type="entry name" value="Sig_transdc_resp-reg_C-effctor"/>
</dbReference>
<dbReference type="SUPFAM" id="SSF52172">
    <property type="entry name" value="CheY-like"/>
    <property type="match status" value="1"/>
</dbReference>
<evidence type="ECO:0000259" key="8">
    <source>
        <dbReference type="PROSITE" id="PS50110"/>
    </source>
</evidence>
<dbReference type="OrthoDB" id="8912111at2"/>
<evidence type="ECO:0000256" key="2">
    <source>
        <dbReference type="ARBA" id="ARBA00023012"/>
    </source>
</evidence>
<name>A0A4V1M173_9BACT</name>
<dbReference type="PANTHER" id="PTHR48111:SF1">
    <property type="entry name" value="TWO-COMPONENT RESPONSE REGULATOR ORR33"/>
    <property type="match status" value="1"/>
</dbReference>
<evidence type="ECO:0000256" key="7">
    <source>
        <dbReference type="PROSITE-ProRule" id="PRU01091"/>
    </source>
</evidence>
<dbReference type="EMBL" id="NXIE01000003">
    <property type="protein sequence ID" value="RXK12515.1"/>
    <property type="molecule type" value="Genomic_DNA"/>
</dbReference>
<dbReference type="GO" id="GO:0032993">
    <property type="term" value="C:protein-DNA complex"/>
    <property type="evidence" value="ECO:0007669"/>
    <property type="project" value="TreeGrafter"/>
</dbReference>
<organism evidence="10 11">
    <name type="scientific">Halarcobacter mediterraneus</name>
    <dbReference type="NCBI Taxonomy" id="2023153"/>
    <lineage>
        <taxon>Bacteria</taxon>
        <taxon>Pseudomonadati</taxon>
        <taxon>Campylobacterota</taxon>
        <taxon>Epsilonproteobacteria</taxon>
        <taxon>Campylobacterales</taxon>
        <taxon>Arcobacteraceae</taxon>
        <taxon>Halarcobacter</taxon>
    </lineage>
</organism>
<dbReference type="SMART" id="SM00448">
    <property type="entry name" value="REC"/>
    <property type="match status" value="1"/>
</dbReference>
<evidence type="ECO:0000256" key="6">
    <source>
        <dbReference type="PROSITE-ProRule" id="PRU00169"/>
    </source>
</evidence>
<dbReference type="GO" id="GO:0006355">
    <property type="term" value="P:regulation of DNA-templated transcription"/>
    <property type="evidence" value="ECO:0007669"/>
    <property type="project" value="InterPro"/>
</dbReference>
<accession>A0A4V1M173</accession>
<proteinExistence type="predicted"/>
<dbReference type="RefSeq" id="WP_129061573.1">
    <property type="nucleotide sequence ID" value="NZ_NXIE01000003.1"/>
</dbReference>
<gene>
    <name evidence="10" type="ORF">CP965_07990</name>
</gene>
<dbReference type="GO" id="GO:0000156">
    <property type="term" value="F:phosphorelay response regulator activity"/>
    <property type="evidence" value="ECO:0007669"/>
    <property type="project" value="TreeGrafter"/>
</dbReference>
<evidence type="ECO:0000256" key="4">
    <source>
        <dbReference type="ARBA" id="ARBA00023125"/>
    </source>
</evidence>
<dbReference type="InterPro" id="IPR001789">
    <property type="entry name" value="Sig_transdc_resp-reg_receiver"/>
</dbReference>
<dbReference type="InterPro" id="IPR011006">
    <property type="entry name" value="CheY-like_superfamily"/>
</dbReference>
<dbReference type="Pfam" id="PF00486">
    <property type="entry name" value="Trans_reg_C"/>
    <property type="match status" value="1"/>
</dbReference>
<dbReference type="PROSITE" id="PS51755">
    <property type="entry name" value="OMPR_PHOB"/>
    <property type="match status" value="1"/>
</dbReference>
<dbReference type="InterPro" id="IPR001867">
    <property type="entry name" value="OmpR/PhoB-type_DNA-bd"/>
</dbReference>
<dbReference type="InterPro" id="IPR036388">
    <property type="entry name" value="WH-like_DNA-bd_sf"/>
</dbReference>
<evidence type="ECO:0000313" key="11">
    <source>
        <dbReference type="Proteomes" id="UP000289718"/>
    </source>
</evidence>
<evidence type="ECO:0000256" key="5">
    <source>
        <dbReference type="ARBA" id="ARBA00023163"/>
    </source>
</evidence>
<dbReference type="Pfam" id="PF00072">
    <property type="entry name" value="Response_reg"/>
    <property type="match status" value="1"/>
</dbReference>
<dbReference type="SUPFAM" id="SSF46894">
    <property type="entry name" value="C-terminal effector domain of the bipartite response regulators"/>
    <property type="match status" value="1"/>
</dbReference>
<dbReference type="Proteomes" id="UP000289718">
    <property type="component" value="Unassembled WGS sequence"/>
</dbReference>
<reference evidence="10 11" key="1">
    <citation type="submission" date="2017-09" db="EMBL/GenBank/DDBJ databases">
        <title>Genomics of the genus Arcobacter.</title>
        <authorList>
            <person name="Perez-Cataluna A."/>
            <person name="Figueras M.J."/>
            <person name="Salas-Masso N."/>
        </authorList>
    </citation>
    <scope>NUCLEOTIDE SEQUENCE [LARGE SCALE GENOMIC DNA]</scope>
    <source>
        <strain evidence="10 11">F156-34</strain>
    </source>
</reference>
<dbReference type="PROSITE" id="PS50110">
    <property type="entry name" value="RESPONSE_REGULATORY"/>
    <property type="match status" value="1"/>
</dbReference>
<dbReference type="GO" id="GO:0000976">
    <property type="term" value="F:transcription cis-regulatory region binding"/>
    <property type="evidence" value="ECO:0007669"/>
    <property type="project" value="TreeGrafter"/>
</dbReference>
<keyword evidence="2" id="KW-0902">Two-component regulatory system</keyword>
<dbReference type="AlphaFoldDB" id="A0A4V1M173"/>
<evidence type="ECO:0000259" key="9">
    <source>
        <dbReference type="PROSITE" id="PS51755"/>
    </source>
</evidence>
<sequence length="229" mass="26708">MSKNKILIVEDETIVALEIQKALESFDYEVTDIATDYESALESVKKNSPNLILMDINLGGDKDGIDIAKEIQNSYTIPIIFTTAYSDEETINRAIRTNPISYLIKPFKREELKSNILLGLYKSKNSDKTKIDKKLLNLGYQYFYDEELDKLYYKELYIKLGLKERKLLRILIEEKGKIVSFEKIEYKIWNTHIVSSSTLRTLIYRLRSKLHYDLIETIPNVGCRIYIKG</sequence>
<dbReference type="CDD" id="cd00383">
    <property type="entry name" value="trans_reg_C"/>
    <property type="match status" value="1"/>
</dbReference>